<organism evidence="1 2">
    <name type="scientific">Algivirga pacifica</name>
    <dbReference type="NCBI Taxonomy" id="1162670"/>
    <lineage>
        <taxon>Bacteria</taxon>
        <taxon>Pseudomonadati</taxon>
        <taxon>Bacteroidota</taxon>
        <taxon>Cytophagia</taxon>
        <taxon>Cytophagales</taxon>
        <taxon>Flammeovirgaceae</taxon>
        <taxon>Algivirga</taxon>
    </lineage>
</organism>
<accession>A0ABP9DMS1</accession>
<dbReference type="RefSeq" id="WP_345373445.1">
    <property type="nucleotide sequence ID" value="NZ_BAABJX010000048.1"/>
</dbReference>
<sequence>MKSRREEIYQFLIQSIEERLSAFRNTQKEDISDITHDDDTSTDFIESNMETEIANVTLSNETIDQLALHLEEIKSLSRGTSGNGHIKKGNIIETVDKFLIVGTTFTPITYQDKKLLGIAHDAPVYEKVLGLAPGDTLTVNDRDIKIEAIY</sequence>
<name>A0ABP9DMS1_9BACT</name>
<keyword evidence="2" id="KW-1185">Reference proteome</keyword>
<proteinExistence type="predicted"/>
<dbReference type="EMBL" id="BAABJX010000048">
    <property type="protein sequence ID" value="GAA4843981.1"/>
    <property type="molecule type" value="Genomic_DNA"/>
</dbReference>
<evidence type="ECO:0000313" key="1">
    <source>
        <dbReference type="EMBL" id="GAA4843981.1"/>
    </source>
</evidence>
<reference evidence="2" key="1">
    <citation type="journal article" date="2019" name="Int. J. Syst. Evol. Microbiol.">
        <title>The Global Catalogue of Microorganisms (GCM) 10K type strain sequencing project: providing services to taxonomists for standard genome sequencing and annotation.</title>
        <authorList>
            <consortium name="The Broad Institute Genomics Platform"/>
            <consortium name="The Broad Institute Genome Sequencing Center for Infectious Disease"/>
            <person name="Wu L."/>
            <person name="Ma J."/>
        </authorList>
    </citation>
    <scope>NUCLEOTIDE SEQUENCE [LARGE SCALE GENOMIC DNA]</scope>
    <source>
        <strain evidence="2">JCM 18326</strain>
    </source>
</reference>
<evidence type="ECO:0008006" key="3">
    <source>
        <dbReference type="Google" id="ProtNLM"/>
    </source>
</evidence>
<comment type="caution">
    <text evidence="1">The sequence shown here is derived from an EMBL/GenBank/DDBJ whole genome shotgun (WGS) entry which is preliminary data.</text>
</comment>
<gene>
    <name evidence="1" type="ORF">GCM10023331_31180</name>
</gene>
<protein>
    <recommendedName>
        <fullName evidence="3">Transcription elongation factor GreA/GreB C-terminal domain-containing protein</fullName>
    </recommendedName>
</protein>
<dbReference type="Proteomes" id="UP001500298">
    <property type="component" value="Unassembled WGS sequence"/>
</dbReference>
<evidence type="ECO:0000313" key="2">
    <source>
        <dbReference type="Proteomes" id="UP001500298"/>
    </source>
</evidence>